<comment type="caution">
    <text evidence="4">The sequence shown here is derived from an EMBL/GenBank/DDBJ whole genome shotgun (WGS) entry which is preliminary data.</text>
</comment>
<dbReference type="PANTHER" id="PTHR43764:SF1">
    <property type="entry name" value="MOLYBDOPTERIN MOLYBDOTRANSFERASE"/>
    <property type="match status" value="1"/>
</dbReference>
<name>A0A0F8ZP99_9ZZZZ</name>
<feature type="domain" description="MoaB/Mog" evidence="3">
    <location>
        <begin position="1"/>
        <end position="83"/>
    </location>
</feature>
<reference evidence="4" key="1">
    <citation type="journal article" date="2015" name="Nature">
        <title>Complex archaea that bridge the gap between prokaryotes and eukaryotes.</title>
        <authorList>
            <person name="Spang A."/>
            <person name="Saw J.H."/>
            <person name="Jorgensen S.L."/>
            <person name="Zaremba-Niedzwiedzka K."/>
            <person name="Martijn J."/>
            <person name="Lind A.E."/>
            <person name="van Eijk R."/>
            <person name="Schleper C."/>
            <person name="Guy L."/>
            <person name="Ettema T.J."/>
        </authorList>
    </citation>
    <scope>NUCLEOTIDE SEQUENCE</scope>
</reference>
<comment type="pathway">
    <text evidence="1">Cofactor biosynthesis; molybdopterin biosynthesis.</text>
</comment>
<organism evidence="4">
    <name type="scientific">marine sediment metagenome</name>
    <dbReference type="NCBI Taxonomy" id="412755"/>
    <lineage>
        <taxon>unclassified sequences</taxon>
        <taxon>metagenomes</taxon>
        <taxon>ecological metagenomes</taxon>
    </lineage>
</organism>
<dbReference type="Gene3D" id="3.40.980.10">
    <property type="entry name" value="MoaB/Mog-like domain"/>
    <property type="match status" value="1"/>
</dbReference>
<dbReference type="InterPro" id="IPR051920">
    <property type="entry name" value="MPT_Adenylyltrnsfr/MoaC-Rel"/>
</dbReference>
<dbReference type="EMBL" id="LAZR01046800">
    <property type="protein sequence ID" value="KKK95692.1"/>
    <property type="molecule type" value="Genomic_DNA"/>
</dbReference>
<dbReference type="SUPFAM" id="SSF53218">
    <property type="entry name" value="Molybdenum cofactor biosynthesis proteins"/>
    <property type="match status" value="1"/>
</dbReference>
<sequence length="97" mass="10031">IITTGGTGLAPRDVTPEATRHVIDREVPGIAEAMRAAGLKKTNRAMLTRGIAGAIGQTLVINMPGSQKAVKESLEAVIDVLAHAVETLKGSGEDCGR</sequence>
<dbReference type="InterPro" id="IPR036425">
    <property type="entry name" value="MoaB/Mog-like_dom_sf"/>
</dbReference>
<gene>
    <name evidence="4" type="ORF">LCGC14_2670270</name>
</gene>
<proteinExistence type="predicted"/>
<dbReference type="GO" id="GO:0006777">
    <property type="term" value="P:Mo-molybdopterin cofactor biosynthetic process"/>
    <property type="evidence" value="ECO:0007669"/>
    <property type="project" value="UniProtKB-KW"/>
</dbReference>
<feature type="non-terminal residue" evidence="4">
    <location>
        <position position="1"/>
    </location>
</feature>
<dbReference type="AlphaFoldDB" id="A0A0F8ZP99"/>
<evidence type="ECO:0000259" key="3">
    <source>
        <dbReference type="Pfam" id="PF00994"/>
    </source>
</evidence>
<keyword evidence="2" id="KW-0501">Molybdenum cofactor biosynthesis</keyword>
<evidence type="ECO:0000256" key="1">
    <source>
        <dbReference type="ARBA" id="ARBA00005046"/>
    </source>
</evidence>
<dbReference type="CDD" id="cd00886">
    <property type="entry name" value="MogA_MoaB"/>
    <property type="match status" value="1"/>
</dbReference>
<evidence type="ECO:0000256" key="2">
    <source>
        <dbReference type="ARBA" id="ARBA00023150"/>
    </source>
</evidence>
<accession>A0A0F8ZP99</accession>
<dbReference type="InterPro" id="IPR001453">
    <property type="entry name" value="MoaB/Mog_dom"/>
</dbReference>
<protein>
    <recommendedName>
        <fullName evidence="3">MoaB/Mog domain-containing protein</fullName>
    </recommendedName>
</protein>
<evidence type="ECO:0000313" key="4">
    <source>
        <dbReference type="EMBL" id="KKK95692.1"/>
    </source>
</evidence>
<dbReference type="PANTHER" id="PTHR43764">
    <property type="entry name" value="MOLYBDENUM COFACTOR BIOSYNTHESIS"/>
    <property type="match status" value="1"/>
</dbReference>
<dbReference type="Pfam" id="PF00994">
    <property type="entry name" value="MoCF_biosynth"/>
    <property type="match status" value="1"/>
</dbReference>